<feature type="compositionally biased region" description="Polar residues" evidence="1">
    <location>
        <begin position="19"/>
        <end position="28"/>
    </location>
</feature>
<dbReference type="Proteomes" id="UP000266723">
    <property type="component" value="Unassembled WGS sequence"/>
</dbReference>
<gene>
    <name evidence="2" type="ORF">DY000_02041373</name>
</gene>
<name>A0ABQ7BJI9_BRACR</name>
<proteinExistence type="predicted"/>
<dbReference type="EMBL" id="QGKV02001507">
    <property type="protein sequence ID" value="KAF3532824.1"/>
    <property type="molecule type" value="Genomic_DNA"/>
</dbReference>
<evidence type="ECO:0000313" key="2">
    <source>
        <dbReference type="EMBL" id="KAF3532824.1"/>
    </source>
</evidence>
<feature type="region of interest" description="Disordered" evidence="1">
    <location>
        <begin position="1"/>
        <end position="68"/>
    </location>
</feature>
<comment type="caution">
    <text evidence="2">The sequence shown here is derived from an EMBL/GenBank/DDBJ whole genome shotgun (WGS) entry which is preliminary data.</text>
</comment>
<keyword evidence="3" id="KW-1185">Reference proteome</keyword>
<protein>
    <submittedName>
        <fullName evidence="2">Uncharacterized protein</fullName>
    </submittedName>
</protein>
<organism evidence="2 3">
    <name type="scientific">Brassica cretica</name>
    <name type="common">Mustard</name>
    <dbReference type="NCBI Taxonomy" id="69181"/>
    <lineage>
        <taxon>Eukaryota</taxon>
        <taxon>Viridiplantae</taxon>
        <taxon>Streptophyta</taxon>
        <taxon>Embryophyta</taxon>
        <taxon>Tracheophyta</taxon>
        <taxon>Spermatophyta</taxon>
        <taxon>Magnoliopsida</taxon>
        <taxon>eudicotyledons</taxon>
        <taxon>Gunneridae</taxon>
        <taxon>Pentapetalae</taxon>
        <taxon>rosids</taxon>
        <taxon>malvids</taxon>
        <taxon>Brassicales</taxon>
        <taxon>Brassicaceae</taxon>
        <taxon>Brassiceae</taxon>
        <taxon>Brassica</taxon>
    </lineage>
</organism>
<evidence type="ECO:0000256" key="1">
    <source>
        <dbReference type="SAM" id="MobiDB-lite"/>
    </source>
</evidence>
<evidence type="ECO:0000313" key="3">
    <source>
        <dbReference type="Proteomes" id="UP000266723"/>
    </source>
</evidence>
<feature type="compositionally biased region" description="Basic and acidic residues" evidence="1">
    <location>
        <begin position="35"/>
        <end position="68"/>
    </location>
</feature>
<reference evidence="2 3" key="1">
    <citation type="journal article" date="2020" name="BMC Genomics">
        <title>Intraspecific diversification of the crop wild relative Brassica cretica Lam. using demographic model selection.</title>
        <authorList>
            <person name="Kioukis A."/>
            <person name="Michalopoulou V.A."/>
            <person name="Briers L."/>
            <person name="Pirintsos S."/>
            <person name="Studholme D.J."/>
            <person name="Pavlidis P."/>
            <person name="Sarris P.F."/>
        </authorList>
    </citation>
    <scope>NUCLEOTIDE SEQUENCE [LARGE SCALE GENOMIC DNA]</scope>
    <source>
        <strain evidence="3">cv. PFS-1207/04</strain>
    </source>
</reference>
<feature type="compositionally biased region" description="Basic and acidic residues" evidence="1">
    <location>
        <begin position="1"/>
        <end position="14"/>
    </location>
</feature>
<accession>A0ABQ7BJI9</accession>
<sequence length="68" mass="7845">MREDLEQVNKRDEIWSPPQHHTATTGGSACSRGTLGEERGRDPTERERRGRERGVREEERKGKEKLDG</sequence>
<dbReference type="PROSITE" id="PS51257">
    <property type="entry name" value="PROKAR_LIPOPROTEIN"/>
    <property type="match status" value="1"/>
</dbReference>